<keyword evidence="5" id="KW-0472">Membrane</keyword>
<dbReference type="EMBL" id="JAAMPC010000002">
    <property type="protein sequence ID" value="KAG2326486.1"/>
    <property type="molecule type" value="Genomic_DNA"/>
</dbReference>
<dbReference type="Pfam" id="PF16040">
    <property type="entry name" value="APD1-4_N"/>
    <property type="match status" value="1"/>
</dbReference>
<dbReference type="Proteomes" id="UP000886595">
    <property type="component" value="Unassembled WGS sequence"/>
</dbReference>
<organism evidence="7 8">
    <name type="scientific">Brassica carinata</name>
    <name type="common">Ethiopian mustard</name>
    <name type="synonym">Abyssinian cabbage</name>
    <dbReference type="NCBI Taxonomy" id="52824"/>
    <lineage>
        <taxon>Eukaryota</taxon>
        <taxon>Viridiplantae</taxon>
        <taxon>Streptophyta</taxon>
        <taxon>Embryophyta</taxon>
        <taxon>Tracheophyta</taxon>
        <taxon>Spermatophyta</taxon>
        <taxon>Magnoliopsida</taxon>
        <taxon>eudicotyledons</taxon>
        <taxon>Gunneridae</taxon>
        <taxon>Pentapetalae</taxon>
        <taxon>rosids</taxon>
        <taxon>malvids</taxon>
        <taxon>Brassicales</taxon>
        <taxon>Brassicaceae</taxon>
        <taxon>Brassiceae</taxon>
        <taxon>Brassica</taxon>
    </lineage>
</organism>
<feature type="transmembrane region" description="Helical" evidence="5">
    <location>
        <begin position="27"/>
        <end position="47"/>
    </location>
</feature>
<feature type="domain" description="RING-type" evidence="6">
    <location>
        <begin position="361"/>
        <end position="400"/>
    </location>
</feature>
<dbReference type="Pfam" id="PF16041">
    <property type="entry name" value="APD1-4_M"/>
    <property type="match status" value="1"/>
</dbReference>
<feature type="transmembrane region" description="Helical" evidence="5">
    <location>
        <begin position="275"/>
        <end position="293"/>
    </location>
</feature>
<accession>A0A8X7WBC9</accession>
<evidence type="ECO:0000259" key="6">
    <source>
        <dbReference type="PROSITE" id="PS50089"/>
    </source>
</evidence>
<name>A0A8X7WBC9_BRACI</name>
<protein>
    <recommendedName>
        <fullName evidence="6">RING-type domain-containing protein</fullName>
    </recommendedName>
</protein>
<dbReference type="GO" id="GO:0009705">
    <property type="term" value="C:plant-type vacuole membrane"/>
    <property type="evidence" value="ECO:0007669"/>
    <property type="project" value="TreeGrafter"/>
</dbReference>
<dbReference type="Gene3D" id="3.30.40.10">
    <property type="entry name" value="Zinc/RING finger domain, C3HC4 (zinc finger)"/>
    <property type="match status" value="1"/>
</dbReference>
<evidence type="ECO:0000256" key="4">
    <source>
        <dbReference type="PROSITE-ProRule" id="PRU00175"/>
    </source>
</evidence>
<dbReference type="PROSITE" id="PS50089">
    <property type="entry name" value="ZF_RING_2"/>
    <property type="match status" value="1"/>
</dbReference>
<dbReference type="GO" id="GO:0005768">
    <property type="term" value="C:endosome"/>
    <property type="evidence" value="ECO:0007669"/>
    <property type="project" value="TreeGrafter"/>
</dbReference>
<dbReference type="InterPro" id="IPR001841">
    <property type="entry name" value="Znf_RING"/>
</dbReference>
<gene>
    <name evidence="7" type="ORF">Bca52824_009214</name>
</gene>
<evidence type="ECO:0000256" key="5">
    <source>
        <dbReference type="SAM" id="Phobius"/>
    </source>
</evidence>
<dbReference type="InterPro" id="IPR032008">
    <property type="entry name" value="APD1-4_N"/>
</dbReference>
<dbReference type="InterPro" id="IPR013083">
    <property type="entry name" value="Znf_RING/FYVE/PHD"/>
</dbReference>
<proteinExistence type="predicted"/>
<dbReference type="GO" id="GO:0016567">
    <property type="term" value="P:protein ubiquitination"/>
    <property type="evidence" value="ECO:0007669"/>
    <property type="project" value="TreeGrafter"/>
</dbReference>
<dbReference type="GO" id="GO:0008270">
    <property type="term" value="F:zinc ion binding"/>
    <property type="evidence" value="ECO:0007669"/>
    <property type="project" value="UniProtKB-KW"/>
</dbReference>
<keyword evidence="2 4" id="KW-0863">Zinc-finger</keyword>
<keyword evidence="5" id="KW-0812">Transmembrane</keyword>
<reference evidence="7 8" key="1">
    <citation type="submission" date="2020-02" db="EMBL/GenBank/DDBJ databases">
        <authorList>
            <person name="Ma Q."/>
            <person name="Huang Y."/>
            <person name="Song X."/>
            <person name="Pei D."/>
        </authorList>
    </citation>
    <scope>NUCLEOTIDE SEQUENCE [LARGE SCALE GENOMIC DNA]</scope>
    <source>
        <strain evidence="7">Sxm20200214</strain>
        <tissue evidence="7">Leaf</tissue>
    </source>
</reference>
<evidence type="ECO:0000256" key="3">
    <source>
        <dbReference type="ARBA" id="ARBA00022833"/>
    </source>
</evidence>
<keyword evidence="1" id="KW-0479">Metal-binding</keyword>
<dbReference type="SMART" id="SM00184">
    <property type="entry name" value="RING"/>
    <property type="match status" value="1"/>
</dbReference>
<dbReference type="InterPro" id="IPR032010">
    <property type="entry name" value="APD1-4_M"/>
</dbReference>
<evidence type="ECO:0000313" key="8">
    <source>
        <dbReference type="Proteomes" id="UP000886595"/>
    </source>
</evidence>
<keyword evidence="5" id="KW-1133">Transmembrane helix</keyword>
<dbReference type="PANTHER" id="PTHR46858:SF5">
    <property type="entry name" value="E3 UBIQUITIN-PROTEIN LIGASE APD1-RELATED"/>
    <property type="match status" value="1"/>
</dbReference>
<evidence type="ECO:0000256" key="2">
    <source>
        <dbReference type="ARBA" id="ARBA00022771"/>
    </source>
</evidence>
<evidence type="ECO:0000256" key="1">
    <source>
        <dbReference type="ARBA" id="ARBA00022723"/>
    </source>
</evidence>
<keyword evidence="8" id="KW-1185">Reference proteome</keyword>
<dbReference type="OrthoDB" id="3045089at2759"/>
<evidence type="ECO:0000313" key="7">
    <source>
        <dbReference type="EMBL" id="KAG2326486.1"/>
    </source>
</evidence>
<keyword evidence="3" id="KW-0862">Zinc</keyword>
<sequence>MDSRYAINSISRDVNIRAWVPMSDAEFKVSCVLVVLFCWFLVVMAMLDPVDNPTNVWIGPNSSILLEPGSIFVKSIKVENLYGSGSGLQLFGFYTSPRVDVANWSESRLVSLSHRSYEGWPYYLNEGGSLNISYNVKPEGSSVRLVVDEGMATRWLFEEPTTTSLPLNLIQVNKSSFTGSGMIQVNISESESYHLNVANLNLKDVEVELDIDVKAVVYDTKEPPFYKCDFSKSACTFNTMPFVGTSIVLTSPSHRPGLLAEEQEWFIRISYQPRWTSYAIVTGLLICFVMLAIKLNKWLQHYAKEIYAMDDDSSTISLLVNKDDDVSSMCSWTESFTASDADREDFSGNESEASYGNRTRCAICFDTHRDCFFLPCGHCFTCYQCGTKIAEAVGNCPICRKKIKKSKLIYTV</sequence>
<dbReference type="SUPFAM" id="SSF57850">
    <property type="entry name" value="RING/U-box"/>
    <property type="match status" value="1"/>
</dbReference>
<dbReference type="PANTHER" id="PTHR46858">
    <property type="entry name" value="OS05G0521000 PROTEIN"/>
    <property type="match status" value="1"/>
</dbReference>
<comment type="caution">
    <text evidence="7">The sequence shown here is derived from an EMBL/GenBank/DDBJ whole genome shotgun (WGS) entry which is preliminary data.</text>
</comment>
<dbReference type="GO" id="GO:0061630">
    <property type="term" value="F:ubiquitin protein ligase activity"/>
    <property type="evidence" value="ECO:0007669"/>
    <property type="project" value="TreeGrafter"/>
</dbReference>
<dbReference type="AlphaFoldDB" id="A0A8X7WBC9"/>
<dbReference type="Pfam" id="PF13920">
    <property type="entry name" value="zf-C3HC4_3"/>
    <property type="match status" value="1"/>
</dbReference>